<dbReference type="RefSeq" id="WP_377002560.1">
    <property type="nucleotide sequence ID" value="NZ_JBHSGG010000002.1"/>
</dbReference>
<dbReference type="Gene3D" id="1.10.3210.10">
    <property type="entry name" value="Hypothetical protein af1432"/>
    <property type="match status" value="1"/>
</dbReference>
<proteinExistence type="predicted"/>
<evidence type="ECO:0000259" key="2">
    <source>
        <dbReference type="PROSITE" id="PS50110"/>
    </source>
</evidence>
<feature type="modified residue" description="4-aspartylphosphate" evidence="1">
    <location>
        <position position="50"/>
    </location>
</feature>
<feature type="domain" description="HDOD" evidence="3">
    <location>
        <begin position="135"/>
        <end position="308"/>
    </location>
</feature>
<dbReference type="InterPro" id="IPR011006">
    <property type="entry name" value="CheY-like_superfamily"/>
</dbReference>
<accession>A0ABV9NFN5</accession>
<evidence type="ECO:0000256" key="1">
    <source>
        <dbReference type="PROSITE-ProRule" id="PRU00169"/>
    </source>
</evidence>
<dbReference type="PROSITE" id="PS51833">
    <property type="entry name" value="HDOD"/>
    <property type="match status" value="1"/>
</dbReference>
<comment type="caution">
    <text evidence="4">The sequence shown here is derived from an EMBL/GenBank/DDBJ whole genome shotgun (WGS) entry which is preliminary data.</text>
</comment>
<dbReference type="InterPro" id="IPR013976">
    <property type="entry name" value="HDOD"/>
</dbReference>
<dbReference type="PANTHER" id="PTHR33525:SF6">
    <property type="entry name" value="HDOD DOMAIN-CONTAINING PROTEIN"/>
    <property type="match status" value="1"/>
</dbReference>
<evidence type="ECO:0000313" key="5">
    <source>
        <dbReference type="Proteomes" id="UP001595892"/>
    </source>
</evidence>
<name>A0ABV9NFN5_9GAMM</name>
<dbReference type="PIRSF" id="PIRSF036883">
    <property type="entry name" value="RR_HD-GYP_mod"/>
    <property type="match status" value="1"/>
</dbReference>
<dbReference type="Pfam" id="PF08668">
    <property type="entry name" value="HDOD"/>
    <property type="match status" value="1"/>
</dbReference>
<evidence type="ECO:0000313" key="4">
    <source>
        <dbReference type="EMBL" id="MFC4726655.1"/>
    </source>
</evidence>
<sequence>MRVVIAVQAEGADRELAGALVDYGVDWDVEWTADAGAAAAVRDADVVVADAHAPGGIDLLQQVRLGNPKAVRILVLDEDGNDAPGALRALENTHRFLRRPLSADEIVSAVESVIELHQMLDSTDLREAIGRIGALPPPPRLYLELHRKLEDPRATTAAISALIAQDPATAAKVLRLCNSAYFAFGRKVTDIRSAVVRLGQDAIRRVVLAGEVFALSAPEGIDRDALSRRAMVASRLAARLLDGPSADLAATAAVVAEVGMLLPGVRIPEEPALAKTRGPHYAEAGAYLLGLWGLPMPIVEAVANQRQPRRSRFRGFWVGGAVHVATSLAAGYPLDEAYLESLGLTGRVPMWKEMAEAIRASGI</sequence>
<dbReference type="InterPro" id="IPR001789">
    <property type="entry name" value="Sig_transdc_resp-reg_receiver"/>
</dbReference>
<evidence type="ECO:0000259" key="3">
    <source>
        <dbReference type="PROSITE" id="PS51833"/>
    </source>
</evidence>
<reference evidence="5" key="1">
    <citation type="journal article" date="2019" name="Int. J. Syst. Evol. Microbiol.">
        <title>The Global Catalogue of Microorganisms (GCM) 10K type strain sequencing project: providing services to taxonomists for standard genome sequencing and annotation.</title>
        <authorList>
            <consortium name="The Broad Institute Genomics Platform"/>
            <consortium name="The Broad Institute Genome Sequencing Center for Infectious Disease"/>
            <person name="Wu L."/>
            <person name="Ma J."/>
        </authorList>
    </citation>
    <scope>NUCLEOTIDE SEQUENCE [LARGE SCALE GENOMIC DNA]</scope>
    <source>
        <strain evidence="5">CGMCC 1.13574</strain>
    </source>
</reference>
<dbReference type="InterPro" id="IPR014626">
    <property type="entry name" value="Sig_transdc_resp-reg_put"/>
</dbReference>
<protein>
    <submittedName>
        <fullName evidence="4">HDOD domain-containing protein</fullName>
    </submittedName>
</protein>
<dbReference type="SUPFAM" id="SSF109604">
    <property type="entry name" value="HD-domain/PDEase-like"/>
    <property type="match status" value="1"/>
</dbReference>
<dbReference type="Proteomes" id="UP001595892">
    <property type="component" value="Unassembled WGS sequence"/>
</dbReference>
<dbReference type="EMBL" id="JBHSGG010000002">
    <property type="protein sequence ID" value="MFC4726655.1"/>
    <property type="molecule type" value="Genomic_DNA"/>
</dbReference>
<keyword evidence="5" id="KW-1185">Reference proteome</keyword>
<organism evidence="4 5">
    <name type="scientific">Coralloluteibacterium thermophilum</name>
    <dbReference type="NCBI Taxonomy" id="2707049"/>
    <lineage>
        <taxon>Bacteria</taxon>
        <taxon>Pseudomonadati</taxon>
        <taxon>Pseudomonadota</taxon>
        <taxon>Gammaproteobacteria</taxon>
        <taxon>Lysobacterales</taxon>
        <taxon>Lysobacteraceae</taxon>
        <taxon>Coralloluteibacterium</taxon>
    </lineage>
</organism>
<dbReference type="PANTHER" id="PTHR33525">
    <property type="match status" value="1"/>
</dbReference>
<dbReference type="SUPFAM" id="SSF52172">
    <property type="entry name" value="CheY-like"/>
    <property type="match status" value="1"/>
</dbReference>
<dbReference type="InterPro" id="IPR052340">
    <property type="entry name" value="RNase_Y/CdgJ"/>
</dbReference>
<feature type="domain" description="Response regulatory" evidence="2">
    <location>
        <begin position="2"/>
        <end position="114"/>
    </location>
</feature>
<gene>
    <name evidence="4" type="ORF">ACFO3Q_00490</name>
</gene>
<dbReference type="PROSITE" id="PS50110">
    <property type="entry name" value="RESPONSE_REGULATORY"/>
    <property type="match status" value="1"/>
</dbReference>
<keyword evidence="1" id="KW-0597">Phosphoprotein</keyword>